<name>A0A1F6GFC4_9PROT</name>
<evidence type="ECO:0000313" key="2">
    <source>
        <dbReference type="Proteomes" id="UP000178449"/>
    </source>
</evidence>
<dbReference type="AlphaFoldDB" id="A0A1F6GFC4"/>
<reference evidence="1 2" key="1">
    <citation type="journal article" date="2016" name="Nat. Commun.">
        <title>Thousands of microbial genomes shed light on interconnected biogeochemical processes in an aquifer system.</title>
        <authorList>
            <person name="Anantharaman K."/>
            <person name="Brown C.T."/>
            <person name="Hug L.A."/>
            <person name="Sharon I."/>
            <person name="Castelle C.J."/>
            <person name="Probst A.J."/>
            <person name="Thomas B.C."/>
            <person name="Singh A."/>
            <person name="Wilkins M.J."/>
            <person name="Karaoz U."/>
            <person name="Brodie E.L."/>
            <person name="Williams K.H."/>
            <person name="Hubbard S.S."/>
            <person name="Banfield J.F."/>
        </authorList>
    </citation>
    <scope>NUCLEOTIDE SEQUENCE [LARGE SCALE GENOMIC DNA]</scope>
</reference>
<gene>
    <name evidence="1" type="ORF">A2527_04225</name>
</gene>
<evidence type="ECO:0008006" key="3">
    <source>
        <dbReference type="Google" id="ProtNLM"/>
    </source>
</evidence>
<accession>A0A1F6GFC4</accession>
<comment type="caution">
    <text evidence="1">The sequence shown here is derived from an EMBL/GenBank/DDBJ whole genome shotgun (WGS) entry which is preliminary data.</text>
</comment>
<dbReference type="EMBL" id="MFNE01000010">
    <property type="protein sequence ID" value="OGG96768.1"/>
    <property type="molecule type" value="Genomic_DNA"/>
</dbReference>
<protein>
    <recommendedName>
        <fullName evidence="3">RsbT co-antagonist protein RsbRD N-terminal domain-containing protein</fullName>
    </recommendedName>
</protein>
<dbReference type="Proteomes" id="UP000178449">
    <property type="component" value="Unassembled WGS sequence"/>
</dbReference>
<evidence type="ECO:0000313" key="1">
    <source>
        <dbReference type="EMBL" id="OGG96768.1"/>
    </source>
</evidence>
<proteinExistence type="predicted"/>
<organism evidence="1 2">
    <name type="scientific">Candidatus Lambdaproteobacteria bacterium RIFOXYD2_FULL_50_16</name>
    <dbReference type="NCBI Taxonomy" id="1817772"/>
    <lineage>
        <taxon>Bacteria</taxon>
        <taxon>Pseudomonadati</taxon>
        <taxon>Pseudomonadota</taxon>
        <taxon>Candidatus Lambdaproteobacteria</taxon>
    </lineage>
</organism>
<sequence>MTREEVSQVLDTLIKDWANSRVPAAFRRHISINQENIDKLKDLLPKVADEIEEDLITNDGIDMHKRAAVFLKALHDNEVLDFSKGTQVDTPKWREHCRRDLACIVFFALLDIDIKDLQDDELGSLKSLLKRHLGSTDENSKKADYFYYSMLAHLFESRATLACELAKNKTALEKALADLDRLKNAN</sequence>